<dbReference type="AlphaFoldDB" id="A0AAU8DUM8"/>
<keyword evidence="1" id="KW-1133">Transmembrane helix</keyword>
<dbReference type="Pfam" id="PF06197">
    <property type="entry name" value="DUF998"/>
    <property type="match status" value="1"/>
</dbReference>
<proteinExistence type="predicted"/>
<feature type="transmembrane region" description="Helical" evidence="1">
    <location>
        <begin position="119"/>
        <end position="138"/>
    </location>
</feature>
<feature type="transmembrane region" description="Helical" evidence="1">
    <location>
        <begin position="224"/>
        <end position="241"/>
    </location>
</feature>
<dbReference type="EMBL" id="CP159218">
    <property type="protein sequence ID" value="XCG64920.1"/>
    <property type="molecule type" value="Genomic_DNA"/>
</dbReference>
<keyword evidence="1" id="KW-0472">Membrane</keyword>
<reference evidence="2" key="1">
    <citation type="submission" date="2024-05" db="EMBL/GenBank/DDBJ databases">
        <authorList>
            <person name="Cai S.Y."/>
            <person name="Jin L.M."/>
            <person name="Li H.R."/>
        </authorList>
    </citation>
    <scope>NUCLEOTIDE SEQUENCE</scope>
    <source>
        <strain evidence="2">A5-74</strain>
    </source>
</reference>
<gene>
    <name evidence="2" type="ORF">ABLG96_06315</name>
</gene>
<protein>
    <submittedName>
        <fullName evidence="2">DUF998 domain-containing protein</fullName>
    </submittedName>
</protein>
<feature type="transmembrane region" description="Helical" evidence="1">
    <location>
        <begin position="182"/>
        <end position="204"/>
    </location>
</feature>
<dbReference type="InterPro" id="IPR009339">
    <property type="entry name" value="DUF998"/>
</dbReference>
<feature type="transmembrane region" description="Helical" evidence="1">
    <location>
        <begin position="150"/>
        <end position="170"/>
    </location>
</feature>
<accession>A0AAU8DUM8</accession>
<evidence type="ECO:0000313" key="2">
    <source>
        <dbReference type="EMBL" id="XCG64920.1"/>
    </source>
</evidence>
<evidence type="ECO:0000256" key="1">
    <source>
        <dbReference type="SAM" id="Phobius"/>
    </source>
</evidence>
<dbReference type="RefSeq" id="WP_353650531.1">
    <property type="nucleotide sequence ID" value="NZ_CP159218.1"/>
</dbReference>
<organism evidence="2">
    <name type="scientific">Nakamurella sp. A5-74</name>
    <dbReference type="NCBI Taxonomy" id="3158264"/>
    <lineage>
        <taxon>Bacteria</taxon>
        <taxon>Bacillati</taxon>
        <taxon>Actinomycetota</taxon>
        <taxon>Actinomycetes</taxon>
        <taxon>Nakamurellales</taxon>
        <taxon>Nakamurellaceae</taxon>
        <taxon>Nakamurella</taxon>
    </lineage>
</organism>
<feature type="transmembrane region" description="Helical" evidence="1">
    <location>
        <begin position="38"/>
        <end position="57"/>
    </location>
</feature>
<sequence>MSDTIPAAALGRVATAGSGSRPDPRLDDARVGSIGEPVWGALAILGAVIAAVGILGLDATIGSDTVRGRELRASTISEYVYSSGSWVFNLAVLGLAVGSAALVVGLVRSGLLRRRSAGAVLLAAWVVGLLGVVAFPKHNWAVGPSSSGSIHRLASMVAFLSIPLAVLFVVRRRERRASRAAGAAWWLNIGTLAFLTMLVGAILYGAVADASWWRVIPLGLVERGIVGFEVASVVALGVWAIRGRRRSASNAMLTA</sequence>
<keyword evidence="1" id="KW-0812">Transmembrane</keyword>
<name>A0AAU8DUM8_9ACTN</name>
<feature type="transmembrane region" description="Helical" evidence="1">
    <location>
        <begin position="86"/>
        <end position="107"/>
    </location>
</feature>